<name>A0ABT9ZQQ7_9BACI</name>
<proteinExistence type="predicted"/>
<keyword evidence="7" id="KW-1185">Reference proteome</keyword>
<evidence type="ECO:0000256" key="1">
    <source>
        <dbReference type="ARBA" id="ARBA00004906"/>
    </source>
</evidence>
<dbReference type="InterPro" id="IPR007742">
    <property type="entry name" value="NosD_dom"/>
</dbReference>
<dbReference type="PANTHER" id="PTHR22990:SF15">
    <property type="entry name" value="F-BOX ONLY PROTEIN 10"/>
    <property type="match status" value="1"/>
</dbReference>
<dbReference type="SUPFAM" id="SSF51126">
    <property type="entry name" value="Pectin lyase-like"/>
    <property type="match status" value="1"/>
</dbReference>
<dbReference type="PANTHER" id="PTHR22990">
    <property type="entry name" value="F-BOX ONLY PROTEIN"/>
    <property type="match status" value="1"/>
</dbReference>
<protein>
    <submittedName>
        <fullName evidence="6">Nitrous oxidase accessory protein</fullName>
    </submittedName>
</protein>
<dbReference type="Pfam" id="PF05048">
    <property type="entry name" value="NosD"/>
    <property type="match status" value="1"/>
</dbReference>
<dbReference type="InterPro" id="IPR051550">
    <property type="entry name" value="SCF-Subunits/Alg-Epimerases"/>
</dbReference>
<organism evidence="6 7">
    <name type="scientific">Evansella vedderi</name>
    <dbReference type="NCBI Taxonomy" id="38282"/>
    <lineage>
        <taxon>Bacteria</taxon>
        <taxon>Bacillati</taxon>
        <taxon>Bacillota</taxon>
        <taxon>Bacilli</taxon>
        <taxon>Bacillales</taxon>
        <taxon>Bacillaceae</taxon>
        <taxon>Evansella</taxon>
    </lineage>
</organism>
<dbReference type="RefSeq" id="WP_307321739.1">
    <property type="nucleotide sequence ID" value="NZ_JAUSUG010000002.1"/>
</dbReference>
<comment type="pathway">
    <text evidence="1">Protein modification; protein ubiquitination.</text>
</comment>
<comment type="caution">
    <text evidence="6">The sequence shown here is derived from an EMBL/GenBank/DDBJ whole genome shotgun (WGS) entry which is preliminary data.</text>
</comment>
<dbReference type="NCBIfam" id="TIGR03804">
    <property type="entry name" value="para_beta_helix"/>
    <property type="match status" value="2"/>
</dbReference>
<gene>
    <name evidence="6" type="ORF">J2S74_000667</name>
</gene>
<keyword evidence="2" id="KW-0677">Repeat</keyword>
<reference evidence="6 7" key="1">
    <citation type="submission" date="2023-07" db="EMBL/GenBank/DDBJ databases">
        <title>Genomic Encyclopedia of Type Strains, Phase IV (KMG-IV): sequencing the most valuable type-strain genomes for metagenomic binning, comparative biology and taxonomic classification.</title>
        <authorList>
            <person name="Goeker M."/>
        </authorList>
    </citation>
    <scope>NUCLEOTIDE SEQUENCE [LARGE SCALE GENOMIC DNA]</scope>
    <source>
        <strain evidence="6 7">DSM 9768</strain>
    </source>
</reference>
<accession>A0ABT9ZQQ7</accession>
<evidence type="ECO:0000313" key="6">
    <source>
        <dbReference type="EMBL" id="MDQ0253295.1"/>
    </source>
</evidence>
<sequence>MKKGLLVVFMMLLLFFPKNIEAGGELQGIIDQTPPHGIVELSKKVYEGNITIDKPITIIGVDSTVIRGDGTGNVITINTEEVHLENLQIENSSFDRGSGEEYSGIKVNEGRNTLRNLHISQAYHGIYLSQAHGNVIEQVTIFGQKGKETVAGQGNGIQVYYSNDNEITSNYIEGTRDGIYFEYANKNTLTNNEISHTRYGLHYMYSEDNVFRGNTFAFNIGGAAVMGSRRNEFTNNDFSMNQSSRSFGLLLQASSDNVVIGNHFSNNKRGLLVEQSHHNNISENAFIQNNIGIEIWASSTEQTLTENQFYKNQSPVIQVGGHSENHWSVNGRGNDWGNSFPLLDLNQDGIGDFPVSYYSSLHQLIENNELTYFMINSPSIVVYEKMNQWMNNQRAMFQDDFPLQTRTSLPLMPYSIALVIVGGFVIGIYKRRREAG</sequence>
<feature type="domain" description="Periplasmic copper-binding protein NosD beta helix" evidence="5">
    <location>
        <begin position="149"/>
        <end position="338"/>
    </location>
</feature>
<dbReference type="Gene3D" id="2.160.20.10">
    <property type="entry name" value="Single-stranded right-handed beta-helix, Pectin lyase-like"/>
    <property type="match status" value="2"/>
</dbReference>
<keyword evidence="4" id="KW-0472">Membrane</keyword>
<dbReference type="EMBL" id="JAUSUG010000002">
    <property type="protein sequence ID" value="MDQ0253295.1"/>
    <property type="molecule type" value="Genomic_DNA"/>
</dbReference>
<evidence type="ECO:0000313" key="7">
    <source>
        <dbReference type="Proteomes" id="UP001230005"/>
    </source>
</evidence>
<feature type="transmembrane region" description="Helical" evidence="4">
    <location>
        <begin position="411"/>
        <end position="429"/>
    </location>
</feature>
<dbReference type="InterPro" id="IPR006626">
    <property type="entry name" value="PbH1"/>
</dbReference>
<keyword evidence="4" id="KW-0812">Transmembrane</keyword>
<keyword evidence="4" id="KW-1133">Transmembrane helix</keyword>
<evidence type="ECO:0000256" key="3">
    <source>
        <dbReference type="ARBA" id="ARBA00022786"/>
    </source>
</evidence>
<dbReference type="InterPro" id="IPR011050">
    <property type="entry name" value="Pectin_lyase_fold/virulence"/>
</dbReference>
<dbReference type="Proteomes" id="UP001230005">
    <property type="component" value="Unassembled WGS sequence"/>
</dbReference>
<dbReference type="NCBIfam" id="TIGR04247">
    <property type="entry name" value="NosD_copper_fam"/>
    <property type="match status" value="1"/>
</dbReference>
<evidence type="ECO:0000256" key="4">
    <source>
        <dbReference type="SAM" id="Phobius"/>
    </source>
</evidence>
<evidence type="ECO:0000256" key="2">
    <source>
        <dbReference type="ARBA" id="ARBA00022737"/>
    </source>
</evidence>
<keyword evidence="3" id="KW-0833">Ubl conjugation pathway</keyword>
<dbReference type="SMART" id="SM00710">
    <property type="entry name" value="PbH1"/>
    <property type="match status" value="8"/>
</dbReference>
<dbReference type="InterPro" id="IPR012334">
    <property type="entry name" value="Pectin_lyas_fold"/>
</dbReference>
<dbReference type="InterPro" id="IPR026464">
    <property type="entry name" value="NosD_copper_fam"/>
</dbReference>
<dbReference type="InterPro" id="IPR022441">
    <property type="entry name" value="Para_beta_helix_rpt-2"/>
</dbReference>
<evidence type="ECO:0000259" key="5">
    <source>
        <dbReference type="Pfam" id="PF05048"/>
    </source>
</evidence>